<dbReference type="CDD" id="cd01949">
    <property type="entry name" value="GGDEF"/>
    <property type="match status" value="1"/>
</dbReference>
<dbReference type="SUPFAM" id="SSF55073">
    <property type="entry name" value="Nucleotide cyclase"/>
    <property type="match status" value="1"/>
</dbReference>
<keyword evidence="10" id="KW-1185">Reference proteome</keyword>
<keyword evidence="4" id="KW-0472">Membrane</keyword>
<evidence type="ECO:0000313" key="9">
    <source>
        <dbReference type="EMBL" id="RAZ71173.1"/>
    </source>
</evidence>
<dbReference type="SMART" id="SM00267">
    <property type="entry name" value="GGDEF"/>
    <property type="match status" value="1"/>
</dbReference>
<evidence type="ECO:0000256" key="1">
    <source>
        <dbReference type="ARBA" id="ARBA00012528"/>
    </source>
</evidence>
<dbReference type="GO" id="GO:0007165">
    <property type="term" value="P:signal transduction"/>
    <property type="evidence" value="ECO:0007669"/>
    <property type="project" value="InterPro"/>
</dbReference>
<dbReference type="PROSITE" id="PS50113">
    <property type="entry name" value="PAC"/>
    <property type="match status" value="1"/>
</dbReference>
<dbReference type="InterPro" id="IPR003660">
    <property type="entry name" value="HAMP_dom"/>
</dbReference>
<dbReference type="SUPFAM" id="SSF55781">
    <property type="entry name" value="GAF domain-like"/>
    <property type="match status" value="1"/>
</dbReference>
<evidence type="ECO:0000256" key="3">
    <source>
        <dbReference type="SAM" id="Coils"/>
    </source>
</evidence>
<evidence type="ECO:0000259" key="7">
    <source>
        <dbReference type="PROSITE" id="PS50885"/>
    </source>
</evidence>
<feature type="coiled-coil region" evidence="3">
    <location>
        <begin position="376"/>
        <end position="403"/>
    </location>
</feature>
<dbReference type="GO" id="GO:0052621">
    <property type="term" value="F:diguanylate cyclase activity"/>
    <property type="evidence" value="ECO:0007669"/>
    <property type="project" value="UniProtKB-EC"/>
</dbReference>
<dbReference type="Pfam" id="PF00672">
    <property type="entry name" value="HAMP"/>
    <property type="match status" value="1"/>
</dbReference>
<feature type="domain" description="HAMP" evidence="7">
    <location>
        <begin position="201"/>
        <end position="253"/>
    </location>
</feature>
<accession>A0A330GFA0</accession>
<dbReference type="InterPro" id="IPR013656">
    <property type="entry name" value="PAS_4"/>
</dbReference>
<dbReference type="NCBIfam" id="TIGR00229">
    <property type="entry name" value="sensory_box"/>
    <property type="match status" value="1"/>
</dbReference>
<dbReference type="GO" id="GO:0043709">
    <property type="term" value="P:cell adhesion involved in single-species biofilm formation"/>
    <property type="evidence" value="ECO:0007669"/>
    <property type="project" value="TreeGrafter"/>
</dbReference>
<dbReference type="SUPFAM" id="SSF158472">
    <property type="entry name" value="HAMP domain-like"/>
    <property type="match status" value="1"/>
</dbReference>
<protein>
    <recommendedName>
        <fullName evidence="1">diguanylate cyclase</fullName>
        <ecNumber evidence="1">2.7.7.65</ecNumber>
    </recommendedName>
</protein>
<dbReference type="SMART" id="SM00065">
    <property type="entry name" value="GAF"/>
    <property type="match status" value="1"/>
</dbReference>
<dbReference type="PROSITE" id="PS50112">
    <property type="entry name" value="PAS"/>
    <property type="match status" value="1"/>
</dbReference>
<dbReference type="InterPro" id="IPR035965">
    <property type="entry name" value="PAS-like_dom_sf"/>
</dbReference>
<dbReference type="InterPro" id="IPR000160">
    <property type="entry name" value="GGDEF_dom"/>
</dbReference>
<dbReference type="InterPro" id="IPR050469">
    <property type="entry name" value="Diguanylate_Cyclase"/>
</dbReference>
<dbReference type="InterPro" id="IPR003018">
    <property type="entry name" value="GAF"/>
</dbReference>
<dbReference type="Pfam" id="PF08448">
    <property type="entry name" value="PAS_4"/>
    <property type="match status" value="1"/>
</dbReference>
<gene>
    <name evidence="9" type="ORF">DPM35_31470</name>
</gene>
<dbReference type="InterPro" id="IPR029016">
    <property type="entry name" value="GAF-like_dom_sf"/>
</dbReference>
<dbReference type="SUPFAM" id="SSF55785">
    <property type="entry name" value="PYP-like sensor domain (PAS domain)"/>
    <property type="match status" value="1"/>
</dbReference>
<evidence type="ECO:0000313" key="10">
    <source>
        <dbReference type="Proteomes" id="UP000251956"/>
    </source>
</evidence>
<dbReference type="FunFam" id="3.30.70.270:FF:000001">
    <property type="entry name" value="Diguanylate cyclase domain protein"/>
    <property type="match status" value="1"/>
</dbReference>
<feature type="domain" description="PAC" evidence="6">
    <location>
        <begin position="336"/>
        <end position="385"/>
    </location>
</feature>
<keyword evidence="4" id="KW-1133">Transmembrane helix</keyword>
<dbReference type="Pfam" id="PF00990">
    <property type="entry name" value="GGDEF"/>
    <property type="match status" value="1"/>
</dbReference>
<sequence length="746" mass="80377">MVRIRTQITATLLSAAALIGVVGAVAILSQMSLTRSAALAEATSVARQLADAVAFKTADAPRPLFERPEALREFVRLQHSDSQRDLVVVDRDRTILADVPGEEQNVGKSFGHDHGNEVGRVIEGSQPLAFVEDSADVPEPINLVAVPIESAPGKIIGAVLFEYTPLLRAAHDRTNAMLWLVGLSTAAAMLIAAFSAFLLLNRFGTGLSGLNRGIEALARGDSGARIGHASGDEFGQLAKGFDTMAADLEASRRQLVDQKAYIEDIVRTVAEGIAVIDGDGRVVTVNPAAADIAGRHASKIEGQDWRSVLDMRGQTGDRLGTGASPVELALATGRRHQSEVRLVKPDGAQLPVIASCNPLNRADGGIVLTLSDISELRSAERAVNDRAEELAVLNRELRETSEATNRLVKLGELLQACVTFQEAFSVVGSAMPDFFGGLSGTVHLTSASRNLVEEMAHWGEVRSSVGQFAPEDCWALRRGQEHVAGPGMLTPRCNHITENGGRGYVCMPLAAQGETLGIVHLTEPNAADRPDWLAERRQVLRGVVDTLALALANLRLRETLRQQSIRDPNTGLYNRRYLEETSSRELRRLERSGQPMAVIMLDVDHFKQFNDTFGHEAGDLVLKQVASTLLDHARESDVVSRYGGEEFAVMMPGTSLVDAAERAEALRKAVKQLHLAHRGRTLGTITASFGVSAFPELGASWTEIVNAADRSLYQAKADGRDRVVAGLRKTDPDWDLSTPGRSAAEG</sequence>
<dbReference type="PROSITE" id="PS50887">
    <property type="entry name" value="GGDEF"/>
    <property type="match status" value="1"/>
</dbReference>
<dbReference type="PANTHER" id="PTHR45138:SF9">
    <property type="entry name" value="DIGUANYLATE CYCLASE DGCM-RELATED"/>
    <property type="match status" value="1"/>
</dbReference>
<dbReference type="EC" id="2.7.7.65" evidence="1"/>
<evidence type="ECO:0000259" key="6">
    <source>
        <dbReference type="PROSITE" id="PS50113"/>
    </source>
</evidence>
<evidence type="ECO:0000259" key="8">
    <source>
        <dbReference type="PROSITE" id="PS50887"/>
    </source>
</evidence>
<dbReference type="InterPro" id="IPR029787">
    <property type="entry name" value="Nucleotide_cyclase"/>
</dbReference>
<keyword evidence="4" id="KW-0812">Transmembrane</keyword>
<reference evidence="10" key="1">
    <citation type="submission" date="2018-06" db="EMBL/GenBank/DDBJ databases">
        <authorList>
            <person name="Helene L.C."/>
            <person name="Dall'Agnol R."/>
            <person name="Delamuta J.R."/>
            <person name="Hungria M."/>
        </authorList>
    </citation>
    <scope>NUCLEOTIDE SEQUENCE [LARGE SCALE GENOMIC DNA]</scope>
    <source>
        <strain evidence="10">CNPSo 3140</strain>
    </source>
</reference>
<dbReference type="PANTHER" id="PTHR45138">
    <property type="entry name" value="REGULATORY COMPONENTS OF SENSORY TRANSDUCTION SYSTEM"/>
    <property type="match status" value="1"/>
</dbReference>
<evidence type="ECO:0000256" key="4">
    <source>
        <dbReference type="SAM" id="Phobius"/>
    </source>
</evidence>
<dbReference type="Pfam" id="PF01590">
    <property type="entry name" value="GAF"/>
    <property type="match status" value="1"/>
</dbReference>
<name>A0A330GFA0_9HYPH</name>
<dbReference type="GO" id="GO:1902201">
    <property type="term" value="P:negative regulation of bacterial-type flagellum-dependent cell motility"/>
    <property type="evidence" value="ECO:0007669"/>
    <property type="project" value="TreeGrafter"/>
</dbReference>
<evidence type="ECO:0000259" key="5">
    <source>
        <dbReference type="PROSITE" id="PS50112"/>
    </source>
</evidence>
<comment type="caution">
    <text evidence="9">The sequence shown here is derived from an EMBL/GenBank/DDBJ whole genome shotgun (WGS) entry which is preliminary data.</text>
</comment>
<keyword evidence="3" id="KW-0175">Coiled coil</keyword>
<dbReference type="GO" id="GO:0005886">
    <property type="term" value="C:plasma membrane"/>
    <property type="evidence" value="ECO:0007669"/>
    <property type="project" value="TreeGrafter"/>
</dbReference>
<dbReference type="Gene3D" id="3.30.450.40">
    <property type="match status" value="1"/>
</dbReference>
<dbReference type="Proteomes" id="UP000251956">
    <property type="component" value="Unassembled WGS sequence"/>
</dbReference>
<feature type="domain" description="PAS" evidence="5">
    <location>
        <begin position="258"/>
        <end position="311"/>
    </location>
</feature>
<dbReference type="Gene3D" id="3.30.450.20">
    <property type="entry name" value="PAS domain"/>
    <property type="match status" value="1"/>
</dbReference>
<evidence type="ECO:0000256" key="2">
    <source>
        <dbReference type="ARBA" id="ARBA00034247"/>
    </source>
</evidence>
<dbReference type="EMBL" id="QMBQ01000015">
    <property type="protein sequence ID" value="RAZ71173.1"/>
    <property type="molecule type" value="Genomic_DNA"/>
</dbReference>
<dbReference type="CDD" id="cd00130">
    <property type="entry name" value="PAS"/>
    <property type="match status" value="1"/>
</dbReference>
<dbReference type="InterPro" id="IPR000700">
    <property type="entry name" value="PAS-assoc_C"/>
</dbReference>
<dbReference type="NCBIfam" id="TIGR00254">
    <property type="entry name" value="GGDEF"/>
    <property type="match status" value="1"/>
</dbReference>
<proteinExistence type="predicted"/>
<comment type="catalytic activity">
    <reaction evidence="2">
        <text>2 GTP = 3',3'-c-di-GMP + 2 diphosphate</text>
        <dbReference type="Rhea" id="RHEA:24898"/>
        <dbReference type="ChEBI" id="CHEBI:33019"/>
        <dbReference type="ChEBI" id="CHEBI:37565"/>
        <dbReference type="ChEBI" id="CHEBI:58805"/>
        <dbReference type="EC" id="2.7.7.65"/>
    </reaction>
</comment>
<feature type="domain" description="GGDEF" evidence="8">
    <location>
        <begin position="594"/>
        <end position="728"/>
    </location>
</feature>
<dbReference type="Gene3D" id="6.10.340.10">
    <property type="match status" value="1"/>
</dbReference>
<reference evidence="9 10" key="2">
    <citation type="submission" date="2018-07" db="EMBL/GenBank/DDBJ databases">
        <title>Diversity of Mesorhizobium strains in Brazil.</title>
        <authorList>
            <person name="Helene L.C.F."/>
            <person name="Dall'Agnol R."/>
            <person name="Delamuta J.R.M."/>
            <person name="Hungria M."/>
        </authorList>
    </citation>
    <scope>NUCLEOTIDE SEQUENCE [LARGE SCALE GENOMIC DNA]</scope>
    <source>
        <strain evidence="9 10">CNPSo 3140</strain>
    </source>
</reference>
<dbReference type="PROSITE" id="PS50885">
    <property type="entry name" value="HAMP"/>
    <property type="match status" value="1"/>
</dbReference>
<dbReference type="InterPro" id="IPR043128">
    <property type="entry name" value="Rev_trsase/Diguanyl_cyclase"/>
</dbReference>
<dbReference type="InterPro" id="IPR000014">
    <property type="entry name" value="PAS"/>
</dbReference>
<dbReference type="SMART" id="SM00304">
    <property type="entry name" value="HAMP"/>
    <property type="match status" value="1"/>
</dbReference>
<dbReference type="AlphaFoldDB" id="A0A330GFA0"/>
<dbReference type="Gene3D" id="3.30.70.270">
    <property type="match status" value="1"/>
</dbReference>
<organism evidence="9 10">
    <name type="scientific">Mesorhizobium atlanticum</name>
    <dbReference type="NCBI Taxonomy" id="2233532"/>
    <lineage>
        <taxon>Bacteria</taxon>
        <taxon>Pseudomonadati</taxon>
        <taxon>Pseudomonadota</taxon>
        <taxon>Alphaproteobacteria</taxon>
        <taxon>Hyphomicrobiales</taxon>
        <taxon>Phyllobacteriaceae</taxon>
        <taxon>Mesorhizobium</taxon>
    </lineage>
</organism>
<dbReference type="CDD" id="cd06225">
    <property type="entry name" value="HAMP"/>
    <property type="match status" value="1"/>
</dbReference>
<feature type="transmembrane region" description="Helical" evidence="4">
    <location>
        <begin position="176"/>
        <end position="200"/>
    </location>
</feature>